<dbReference type="InterPro" id="IPR037150">
    <property type="entry name" value="H-NS_C_dom_sf"/>
</dbReference>
<name>A0A3G8GVX1_9BURK</name>
<proteinExistence type="predicted"/>
<dbReference type="AlphaFoldDB" id="A0A3G8GVX1"/>
<dbReference type="Gene3D" id="4.10.430.10">
    <property type="entry name" value="Histone-like protein H-NS, C-terminal domain"/>
    <property type="match status" value="1"/>
</dbReference>
<gene>
    <name evidence="1" type="ORF">EHF44_01665</name>
</gene>
<reference evidence="2" key="1">
    <citation type="submission" date="2018-11" db="EMBL/GenBank/DDBJ databases">
        <title>FDA dAtabase for Regulatory Grade micrObial Sequences (FDA-ARGOS): Supporting development and validation of Infectious Disease Dx tests.</title>
        <authorList>
            <person name="Goldberg B."/>
            <person name="Campos J."/>
            <person name="Tallon L."/>
            <person name="Sadzewicz L."/>
            <person name="Zhao X."/>
            <person name="Vavikolanu K."/>
            <person name="Mehta A."/>
            <person name="Aluvathingal J."/>
            <person name="Nadendla S."/>
            <person name="Geyer C."/>
            <person name="Nandy P."/>
            <person name="Yan Y."/>
            <person name="Sichtig H."/>
        </authorList>
    </citation>
    <scope>NUCLEOTIDE SEQUENCE [LARGE SCALE GENOMIC DNA]</scope>
    <source>
        <strain evidence="2">FDAARGOS_614</strain>
        <plasmid evidence="2">unnamed1</plasmid>
    </source>
</reference>
<dbReference type="OrthoDB" id="8966769at2"/>
<sequence length="80" mass="8994">MEQLLWIKSQMVRVGLTYEHLLAARCFAAPDVAGPSAPRGILFRDATGHVWNGCGTMPDRMQRAIDAGQSIEHFRVEQRK</sequence>
<dbReference type="GO" id="GO:0003677">
    <property type="term" value="F:DNA binding"/>
    <property type="evidence" value="ECO:0007669"/>
    <property type="project" value="InterPro"/>
</dbReference>
<dbReference type="EMBL" id="CP033968">
    <property type="protein sequence ID" value="AZG12234.1"/>
    <property type="molecule type" value="Genomic_DNA"/>
</dbReference>
<dbReference type="Proteomes" id="UP000270411">
    <property type="component" value="Plasmid unnamed1"/>
</dbReference>
<evidence type="ECO:0000313" key="1">
    <source>
        <dbReference type="EMBL" id="AZG12234.1"/>
    </source>
</evidence>
<organism evidence="1 2">
    <name type="scientific">Cupriavidus pauculus</name>
    <dbReference type="NCBI Taxonomy" id="82633"/>
    <lineage>
        <taxon>Bacteria</taxon>
        <taxon>Pseudomonadati</taxon>
        <taxon>Pseudomonadota</taxon>
        <taxon>Betaproteobacteria</taxon>
        <taxon>Burkholderiales</taxon>
        <taxon>Burkholderiaceae</taxon>
        <taxon>Cupriavidus</taxon>
    </lineage>
</organism>
<evidence type="ECO:0000313" key="2">
    <source>
        <dbReference type="Proteomes" id="UP000270411"/>
    </source>
</evidence>
<dbReference type="KEGG" id="cpau:EHF44_01665"/>
<geneLocation type="plasmid" evidence="1">
    <name>unnamed1</name>
</geneLocation>
<accession>A0A3G8GVX1</accession>
<keyword evidence="1" id="KW-0614">Plasmid</keyword>
<protein>
    <submittedName>
        <fullName evidence="1">H-NS histone family protein</fullName>
    </submittedName>
</protein>
<dbReference type="SUPFAM" id="SSF81273">
    <property type="entry name" value="H-NS histone-like proteins"/>
    <property type="match status" value="1"/>
</dbReference>